<keyword evidence="2" id="KW-0963">Cytoplasm</keyword>
<dbReference type="PANTHER" id="PTHR46985">
    <property type="entry name" value="NACHT, LRR AND PYD DOMAINS-CONTAINING PROTEIN 1"/>
    <property type="match status" value="1"/>
</dbReference>
<evidence type="ECO:0000256" key="5">
    <source>
        <dbReference type="ARBA" id="ARBA00023198"/>
    </source>
</evidence>
<evidence type="ECO:0008006" key="10">
    <source>
        <dbReference type="Google" id="ProtNLM"/>
    </source>
</evidence>
<keyword evidence="5" id="KW-0395">Inflammatory response</keyword>
<dbReference type="EMBL" id="JAAGNN010000009">
    <property type="protein sequence ID" value="KAF4085297.1"/>
    <property type="molecule type" value="Genomic_DNA"/>
</dbReference>
<evidence type="ECO:0000313" key="8">
    <source>
        <dbReference type="EMBL" id="KAF4085297.1"/>
    </source>
</evidence>
<dbReference type="InterPro" id="IPR051249">
    <property type="entry name" value="NLRP_Inflammasome"/>
</dbReference>
<keyword evidence="3" id="KW-0399">Innate immunity</keyword>
<proteinExistence type="predicted"/>
<name>A0A7J6AT58_AMEME</name>
<dbReference type="Pfam" id="PF00619">
    <property type="entry name" value="CARD"/>
    <property type="match status" value="1"/>
</dbReference>
<dbReference type="PANTHER" id="PTHR46985:SF2">
    <property type="entry name" value="APOPTOSIS-ASSOCIATED SPECK-LIKE PROTEIN CONTAINING A CARD"/>
    <property type="match status" value="1"/>
</dbReference>
<feature type="domain" description="FIIND" evidence="7">
    <location>
        <begin position="1"/>
        <end position="251"/>
    </location>
</feature>
<comment type="caution">
    <text evidence="8">The sequence shown here is derived from an EMBL/GenBank/DDBJ whole genome shotgun (WGS) entry which is preliminary data.</text>
</comment>
<dbReference type="Gene3D" id="1.10.533.10">
    <property type="entry name" value="Death Domain, Fas"/>
    <property type="match status" value="1"/>
</dbReference>
<dbReference type="GO" id="GO:0005829">
    <property type="term" value="C:cytosol"/>
    <property type="evidence" value="ECO:0007669"/>
    <property type="project" value="UniProtKB-SubCell"/>
</dbReference>
<dbReference type="GO" id="GO:0006954">
    <property type="term" value="P:inflammatory response"/>
    <property type="evidence" value="ECO:0007669"/>
    <property type="project" value="UniProtKB-KW"/>
</dbReference>
<dbReference type="InterPro" id="IPR025307">
    <property type="entry name" value="FIIND_dom"/>
</dbReference>
<dbReference type="Proteomes" id="UP000593565">
    <property type="component" value="Unassembled WGS sequence"/>
</dbReference>
<dbReference type="PROSITE" id="PS51830">
    <property type="entry name" value="FIIND"/>
    <property type="match status" value="1"/>
</dbReference>
<evidence type="ECO:0000259" key="6">
    <source>
        <dbReference type="PROSITE" id="PS50209"/>
    </source>
</evidence>
<dbReference type="GO" id="GO:0042981">
    <property type="term" value="P:regulation of apoptotic process"/>
    <property type="evidence" value="ECO:0007669"/>
    <property type="project" value="InterPro"/>
</dbReference>
<dbReference type="GO" id="GO:0045087">
    <property type="term" value="P:innate immune response"/>
    <property type="evidence" value="ECO:0007669"/>
    <property type="project" value="UniProtKB-KW"/>
</dbReference>
<dbReference type="InterPro" id="IPR033516">
    <property type="entry name" value="CARD8/ASC/NALP1_CARD"/>
</dbReference>
<feature type="domain" description="CARD" evidence="6">
    <location>
        <begin position="249"/>
        <end position="312"/>
    </location>
</feature>
<accession>A0A7J6AT58</accession>
<dbReference type="Pfam" id="PF23679">
    <property type="entry name" value="UPA-FIIND"/>
    <property type="match status" value="1"/>
</dbReference>
<reference evidence="8 9" key="1">
    <citation type="submission" date="2020-02" db="EMBL/GenBank/DDBJ databases">
        <title>A chromosome-scale genome assembly of the black bullhead catfish (Ameiurus melas).</title>
        <authorList>
            <person name="Wen M."/>
            <person name="Zham M."/>
            <person name="Cabau C."/>
            <person name="Klopp C."/>
            <person name="Donnadieu C."/>
            <person name="Roques C."/>
            <person name="Bouchez O."/>
            <person name="Lampietro C."/>
            <person name="Jouanno E."/>
            <person name="Herpin A."/>
            <person name="Louis A."/>
            <person name="Berthelot C."/>
            <person name="Parey E."/>
            <person name="Roest-Crollius H."/>
            <person name="Braasch I."/>
            <person name="Postlethwait J."/>
            <person name="Robinson-Rechavi M."/>
            <person name="Echchiki A."/>
            <person name="Begum T."/>
            <person name="Montfort J."/>
            <person name="Schartl M."/>
            <person name="Bobe J."/>
            <person name="Guiguen Y."/>
        </authorList>
    </citation>
    <scope>NUCLEOTIDE SEQUENCE [LARGE SCALE GENOMIC DNA]</scope>
    <source>
        <strain evidence="8">M_S1</strain>
        <tissue evidence="8">Blood</tissue>
    </source>
</reference>
<dbReference type="InterPro" id="IPR001315">
    <property type="entry name" value="CARD"/>
</dbReference>
<evidence type="ECO:0000256" key="3">
    <source>
        <dbReference type="ARBA" id="ARBA00022588"/>
    </source>
</evidence>
<dbReference type="Pfam" id="PF13553">
    <property type="entry name" value="FIIND"/>
    <property type="match status" value="1"/>
</dbReference>
<dbReference type="AlphaFoldDB" id="A0A7J6AT58"/>
<protein>
    <recommendedName>
        <fullName evidence="10">FIIND domain-containing protein</fullName>
    </recommendedName>
</protein>
<evidence type="ECO:0000256" key="1">
    <source>
        <dbReference type="ARBA" id="ARBA00004514"/>
    </source>
</evidence>
<dbReference type="PROSITE" id="PS50209">
    <property type="entry name" value="CARD"/>
    <property type="match status" value="1"/>
</dbReference>
<keyword evidence="4" id="KW-0391">Immunity</keyword>
<evidence type="ECO:0000259" key="7">
    <source>
        <dbReference type="PROSITE" id="PS51830"/>
    </source>
</evidence>
<sequence length="338" mass="38789">MYLFPHAGRFKCEVTELVFEMEDKGQVLYRIVSWDRHLLDGLSQKMPAGPLYSIDCLEGSVRELHLPHCETDKDKVELTVAHVTGGNLEIIPPLRVTNTHVVINIKHLSCFGLLRALLPIACPINAQVLLFYEKGMSTLYIHLVPGNVPFQKVQQIHESSIYIMTTSKCQLTPGKIYRPLCKTDHDYVAQPEDEVFEPEHYNNYHPTFEVLFYTEVNSVKLSISDKNGQVVWRPREVRFKGTEAASANMDTAGADFVDKHRKTLIQSVTSVMEIADCLYSKNMISYEMYSNIKAKATPQDQMRELYTCLNSKRVKAEFYKILREKHHYLVEDLEKGQA</sequence>
<organism evidence="8 9">
    <name type="scientific">Ameiurus melas</name>
    <name type="common">Black bullhead</name>
    <name type="synonym">Silurus melas</name>
    <dbReference type="NCBI Taxonomy" id="219545"/>
    <lineage>
        <taxon>Eukaryota</taxon>
        <taxon>Metazoa</taxon>
        <taxon>Chordata</taxon>
        <taxon>Craniata</taxon>
        <taxon>Vertebrata</taxon>
        <taxon>Euteleostomi</taxon>
        <taxon>Actinopterygii</taxon>
        <taxon>Neopterygii</taxon>
        <taxon>Teleostei</taxon>
        <taxon>Ostariophysi</taxon>
        <taxon>Siluriformes</taxon>
        <taxon>Ictaluridae</taxon>
        <taxon>Ameiurus</taxon>
    </lineage>
</organism>
<gene>
    <name evidence="8" type="ORF">AMELA_G00115440</name>
</gene>
<evidence type="ECO:0000313" key="9">
    <source>
        <dbReference type="Proteomes" id="UP000593565"/>
    </source>
</evidence>
<keyword evidence="9" id="KW-1185">Reference proteome</keyword>
<evidence type="ECO:0000256" key="2">
    <source>
        <dbReference type="ARBA" id="ARBA00022490"/>
    </source>
</evidence>
<dbReference type="CDD" id="cd08330">
    <property type="entry name" value="CARD_ASC_NALP1"/>
    <property type="match status" value="1"/>
</dbReference>
<comment type="subcellular location">
    <subcellularLocation>
        <location evidence="1">Cytoplasm</location>
        <location evidence="1">Cytosol</location>
    </subcellularLocation>
</comment>
<dbReference type="InterPro" id="IPR011029">
    <property type="entry name" value="DEATH-like_dom_sf"/>
</dbReference>
<evidence type="ECO:0000256" key="4">
    <source>
        <dbReference type="ARBA" id="ARBA00022859"/>
    </source>
</evidence>
<dbReference type="SUPFAM" id="SSF47986">
    <property type="entry name" value="DEATH domain"/>
    <property type="match status" value="1"/>
</dbReference>
<dbReference type="FunFam" id="1.10.533.10:FF:000013">
    <property type="entry name" value="Apoptosis-associated speck-like protein containing a CARD"/>
    <property type="match status" value="1"/>
</dbReference>